<proteinExistence type="predicted"/>
<dbReference type="Proteomes" id="UP000030760">
    <property type="component" value="Unassembled WGS sequence"/>
</dbReference>
<protein>
    <submittedName>
        <fullName evidence="1">Uncharacterized protein</fullName>
    </submittedName>
</protein>
<sequence length="39" mass="4249">MDSLQPKPLGMRFGALHSGMTARAVPVIASSLTRELPRR</sequence>
<name>M3FSC7_9ACTN</name>
<evidence type="ECO:0000313" key="1">
    <source>
        <dbReference type="EMBL" id="EMF55880.1"/>
    </source>
</evidence>
<reference evidence="2" key="1">
    <citation type="journal article" date="2013" name="Genome Announc.">
        <title>Draft Genome Sequence of Streptomyces bottropensis ATCC 25435, a Bottromycin-Producing Actinomycete.</title>
        <authorList>
            <person name="Zhang H."/>
            <person name="Zhou W."/>
            <person name="Zhuang Y."/>
            <person name="Liang X."/>
            <person name="Liu T."/>
        </authorList>
    </citation>
    <scope>NUCLEOTIDE SEQUENCE [LARGE SCALE GENOMIC DNA]</scope>
    <source>
        <strain evidence="2">ATCC 25435</strain>
    </source>
</reference>
<evidence type="ECO:0000313" key="2">
    <source>
        <dbReference type="Proteomes" id="UP000030760"/>
    </source>
</evidence>
<dbReference type="EMBL" id="KB405067">
    <property type="protein sequence ID" value="EMF55880.1"/>
    <property type="molecule type" value="Genomic_DNA"/>
</dbReference>
<gene>
    <name evidence="1" type="ORF">SBD_3193</name>
</gene>
<organism evidence="1 2">
    <name type="scientific">Streptomyces bottropensis ATCC 25435</name>
    <dbReference type="NCBI Taxonomy" id="1054862"/>
    <lineage>
        <taxon>Bacteria</taxon>
        <taxon>Bacillati</taxon>
        <taxon>Actinomycetota</taxon>
        <taxon>Actinomycetes</taxon>
        <taxon>Kitasatosporales</taxon>
        <taxon>Streptomycetaceae</taxon>
        <taxon>Streptomyces</taxon>
    </lineage>
</organism>
<accession>M3FSC7</accession>
<dbReference type="AlphaFoldDB" id="M3FSC7"/>